<gene>
    <name evidence="2" type="ORF">B0J11DRAFT_63110</name>
</gene>
<evidence type="ECO:0000313" key="2">
    <source>
        <dbReference type="EMBL" id="KAH7119525.1"/>
    </source>
</evidence>
<dbReference type="AlphaFoldDB" id="A0A9P9IHH6"/>
<evidence type="ECO:0000313" key="3">
    <source>
        <dbReference type="Proteomes" id="UP000700596"/>
    </source>
</evidence>
<reference evidence="2" key="1">
    <citation type="journal article" date="2021" name="Nat. Commun.">
        <title>Genetic determinants of endophytism in the Arabidopsis root mycobiome.</title>
        <authorList>
            <person name="Mesny F."/>
            <person name="Miyauchi S."/>
            <person name="Thiergart T."/>
            <person name="Pickel B."/>
            <person name="Atanasova L."/>
            <person name="Karlsson M."/>
            <person name="Huettel B."/>
            <person name="Barry K.W."/>
            <person name="Haridas S."/>
            <person name="Chen C."/>
            <person name="Bauer D."/>
            <person name="Andreopoulos W."/>
            <person name="Pangilinan J."/>
            <person name="LaButti K."/>
            <person name="Riley R."/>
            <person name="Lipzen A."/>
            <person name="Clum A."/>
            <person name="Drula E."/>
            <person name="Henrissat B."/>
            <person name="Kohler A."/>
            <person name="Grigoriev I.V."/>
            <person name="Martin F.M."/>
            <person name="Hacquard S."/>
        </authorList>
    </citation>
    <scope>NUCLEOTIDE SEQUENCE</scope>
    <source>
        <strain evidence="2">MPI-CAGE-CH-0243</strain>
    </source>
</reference>
<dbReference type="Proteomes" id="UP000700596">
    <property type="component" value="Unassembled WGS sequence"/>
</dbReference>
<accession>A0A9P9IHH6</accession>
<evidence type="ECO:0000256" key="1">
    <source>
        <dbReference type="SAM" id="Phobius"/>
    </source>
</evidence>
<keyword evidence="1" id="KW-0812">Transmembrane</keyword>
<keyword evidence="3" id="KW-1185">Reference proteome</keyword>
<comment type="caution">
    <text evidence="2">The sequence shown here is derived from an EMBL/GenBank/DDBJ whole genome shotgun (WGS) entry which is preliminary data.</text>
</comment>
<feature type="transmembrane region" description="Helical" evidence="1">
    <location>
        <begin position="16"/>
        <end position="38"/>
    </location>
</feature>
<dbReference type="EMBL" id="JAGMWT010000011">
    <property type="protein sequence ID" value="KAH7119525.1"/>
    <property type="molecule type" value="Genomic_DNA"/>
</dbReference>
<feature type="transmembrane region" description="Helical" evidence="1">
    <location>
        <begin position="83"/>
        <end position="108"/>
    </location>
</feature>
<organism evidence="2 3">
    <name type="scientific">Dendryphion nanum</name>
    <dbReference type="NCBI Taxonomy" id="256645"/>
    <lineage>
        <taxon>Eukaryota</taxon>
        <taxon>Fungi</taxon>
        <taxon>Dikarya</taxon>
        <taxon>Ascomycota</taxon>
        <taxon>Pezizomycotina</taxon>
        <taxon>Dothideomycetes</taxon>
        <taxon>Pleosporomycetidae</taxon>
        <taxon>Pleosporales</taxon>
        <taxon>Torulaceae</taxon>
        <taxon>Dendryphion</taxon>
    </lineage>
</organism>
<protein>
    <submittedName>
        <fullName evidence="2">Uncharacterized protein</fullName>
    </submittedName>
</protein>
<proteinExistence type="predicted"/>
<sequence>MRYTQEILGAQDTHRFTLGLTLCGLLMRYGSLAGLGWLDSHHLISSRTHIYWFQQYCRMAFGNSSPLKCILFTFRSSKQRSTILFTGLFDLLLDLLGLDVAVVLVTTLSVPVFI</sequence>
<keyword evidence="1" id="KW-1133">Transmembrane helix</keyword>
<keyword evidence="1" id="KW-0472">Membrane</keyword>
<name>A0A9P9IHH6_9PLEO</name>